<comment type="subcellular location">
    <subcellularLocation>
        <location evidence="4">Secreted</location>
    </subcellularLocation>
    <subcellularLocation>
        <location evidence="4">Bacterial flagellum</location>
    </subcellularLocation>
</comment>
<dbReference type="Proteomes" id="UP000262072">
    <property type="component" value="Unassembled WGS sequence"/>
</dbReference>
<dbReference type="Pfam" id="PF00669">
    <property type="entry name" value="Flagellin_N"/>
    <property type="match status" value="1"/>
</dbReference>
<dbReference type="PANTHER" id="PTHR42792:SF2">
    <property type="entry name" value="FLAGELLIN"/>
    <property type="match status" value="1"/>
</dbReference>
<keyword evidence="4" id="KW-0964">Secreted</keyword>
<evidence type="ECO:0000256" key="2">
    <source>
        <dbReference type="ARBA" id="ARBA00020110"/>
    </source>
</evidence>
<dbReference type="Pfam" id="PF00700">
    <property type="entry name" value="Flagellin_C"/>
    <property type="match status" value="1"/>
</dbReference>
<dbReference type="Gene3D" id="6.10.10.10">
    <property type="entry name" value="Flagellar export chaperone, C-terminal domain"/>
    <property type="match status" value="1"/>
</dbReference>
<dbReference type="AlphaFoldDB" id="A0A383TD47"/>
<dbReference type="InterPro" id="IPR001492">
    <property type="entry name" value="Flagellin"/>
</dbReference>
<comment type="similarity">
    <text evidence="1 4">Belongs to the bacterial flagellin family.</text>
</comment>
<keyword evidence="7" id="KW-0282">Flagellum</keyword>
<feature type="domain" description="Flagellin N-terminal" evidence="5">
    <location>
        <begin position="3"/>
        <end position="139"/>
    </location>
</feature>
<dbReference type="InterPro" id="IPR042187">
    <property type="entry name" value="Flagellin_C_sub2"/>
</dbReference>
<evidence type="ECO:0000313" key="8">
    <source>
        <dbReference type="Proteomes" id="UP000262072"/>
    </source>
</evidence>
<dbReference type="InterPro" id="IPR001029">
    <property type="entry name" value="Flagellin_N"/>
</dbReference>
<organism evidence="7 8">
    <name type="scientific">Trichococcus shcherbakoviae</name>
    <dbReference type="NCBI Taxonomy" id="2094020"/>
    <lineage>
        <taxon>Bacteria</taxon>
        <taxon>Bacillati</taxon>
        <taxon>Bacillota</taxon>
        <taxon>Bacilli</taxon>
        <taxon>Lactobacillales</taxon>
        <taxon>Carnobacteriaceae</taxon>
        <taxon>Trichococcus</taxon>
    </lineage>
</organism>
<keyword evidence="3 4" id="KW-0975">Bacterial flagellum</keyword>
<keyword evidence="7" id="KW-0969">Cilium</keyword>
<evidence type="ECO:0000259" key="6">
    <source>
        <dbReference type="Pfam" id="PF00700"/>
    </source>
</evidence>
<dbReference type="OrthoDB" id="9796789at2"/>
<dbReference type="GO" id="GO:0005198">
    <property type="term" value="F:structural molecule activity"/>
    <property type="evidence" value="ECO:0007669"/>
    <property type="project" value="UniProtKB-UniRule"/>
</dbReference>
<dbReference type="Gene3D" id="1.20.1330.10">
    <property type="entry name" value="f41 fragment of flagellin, N-terminal domain"/>
    <property type="match status" value="1"/>
</dbReference>
<dbReference type="InterPro" id="IPR046358">
    <property type="entry name" value="Flagellin_C"/>
</dbReference>
<dbReference type="PANTHER" id="PTHR42792">
    <property type="entry name" value="FLAGELLIN"/>
    <property type="match status" value="1"/>
</dbReference>
<dbReference type="EMBL" id="UNRR01000015">
    <property type="protein sequence ID" value="SYZ78250.1"/>
    <property type="molecule type" value="Genomic_DNA"/>
</dbReference>
<dbReference type="PRINTS" id="PR00207">
    <property type="entry name" value="FLAGELLIN"/>
</dbReference>
<dbReference type="GO" id="GO:0009288">
    <property type="term" value="C:bacterial-type flagellum"/>
    <property type="evidence" value="ECO:0007669"/>
    <property type="project" value="UniProtKB-SubCell"/>
</dbReference>
<evidence type="ECO:0000259" key="5">
    <source>
        <dbReference type="Pfam" id="PF00669"/>
    </source>
</evidence>
<gene>
    <name evidence="7" type="ORF">TART1_1033</name>
</gene>
<accession>A0A383TD47</accession>
<name>A0A383TD47_9LACT</name>
<evidence type="ECO:0000313" key="7">
    <source>
        <dbReference type="EMBL" id="SYZ78250.1"/>
    </source>
</evidence>
<dbReference type="SUPFAM" id="SSF64518">
    <property type="entry name" value="Phase 1 flagellin"/>
    <property type="match status" value="1"/>
</dbReference>
<dbReference type="GO" id="GO:0005576">
    <property type="term" value="C:extracellular region"/>
    <property type="evidence" value="ECO:0007669"/>
    <property type="project" value="UniProtKB-SubCell"/>
</dbReference>
<evidence type="ECO:0000256" key="1">
    <source>
        <dbReference type="ARBA" id="ARBA00005709"/>
    </source>
</evidence>
<evidence type="ECO:0000256" key="4">
    <source>
        <dbReference type="RuleBase" id="RU362073"/>
    </source>
</evidence>
<sequence length="310" mass="32598">MRIGTNTAAINTYSNLKSANASKAGSLAKLSSGLRINKAGDDAAGLSISEKMKNQISGLTQASRNAQDGISLIQTAEGALSETHSILNRMRDLTVQASNDTNTHTDRAAIQKEVDSLTTEVERIAKDTQFNTKSLLDGSTSGKEFSFQIGANADQNISLKISDMSAKTLVGAEFDADGNVTKGIQVISADAVAAVAESGTVGDPDYVAPVTGVAAVVPEFDKQLEQLDTAIASVSTERANLGATQNRLDHTINNLSTTKENLSEANSRIVDVDMAEEMTSFTKSNILAQAATSMLAQANQMPQSVLSLLQ</sequence>
<keyword evidence="7" id="KW-0966">Cell projection</keyword>
<comment type="function">
    <text evidence="4">Flagellin is the subunit protein which polymerizes to form the filaments of bacterial flagella.</text>
</comment>
<proteinExistence type="inferred from homology"/>
<feature type="domain" description="Flagellin C-terminal" evidence="6">
    <location>
        <begin position="225"/>
        <end position="309"/>
    </location>
</feature>
<protein>
    <recommendedName>
        <fullName evidence="2 4">Flagellin</fullName>
    </recommendedName>
</protein>
<dbReference type="RefSeq" id="WP_119092864.1">
    <property type="nucleotide sequence ID" value="NZ_UNRR01000015.1"/>
</dbReference>
<evidence type="ECO:0000256" key="3">
    <source>
        <dbReference type="ARBA" id="ARBA00023143"/>
    </source>
</evidence>
<reference evidence="8" key="1">
    <citation type="submission" date="2018-05" db="EMBL/GenBank/DDBJ databases">
        <authorList>
            <person name="Strepis N."/>
        </authorList>
    </citation>
    <scope>NUCLEOTIDE SEQUENCE [LARGE SCALE GENOMIC DNA]</scope>
</reference>